<proteinExistence type="predicted"/>
<dbReference type="EMBL" id="DACTUL010000051">
    <property type="protein sequence ID" value="HAT6346382.1"/>
    <property type="molecule type" value="Genomic_DNA"/>
</dbReference>
<dbReference type="RefSeq" id="WP_016351173.1">
    <property type="nucleotide sequence ID" value="NZ_AP023398.1"/>
</dbReference>
<dbReference type="InterPro" id="IPR037401">
    <property type="entry name" value="SnoaL-like"/>
</dbReference>
<dbReference type="Proteomes" id="UP000859505">
    <property type="component" value="Unassembled WGS sequence"/>
</dbReference>
<dbReference type="AlphaFoldDB" id="A0A346ZS26"/>
<reference evidence="3" key="4">
    <citation type="submission" date="2018-02" db="EMBL/GenBank/DDBJ databases">
        <authorList>
            <person name="Williamson C."/>
        </authorList>
    </citation>
    <scope>NUCLEOTIDE SEQUENCE</scope>
    <source>
        <strain evidence="3">AFG_SD03_1510_Ahy_093</strain>
    </source>
</reference>
<evidence type="ECO:0000313" key="4">
    <source>
        <dbReference type="Proteomes" id="UP000253075"/>
    </source>
</evidence>
<reference evidence="4" key="3">
    <citation type="submission" date="2018-02" db="EMBL/GenBank/DDBJ databases">
        <title>Phenotypic characterization and whole genome analysis of multidrug-resistant, extended-spectrum beta-lactamase-producing bacteria isolated from dogs in Germany.</title>
        <authorList>
            <person name="Williamson C."/>
        </authorList>
    </citation>
    <scope>NUCLEOTIDE SEQUENCE [LARGE SCALE GENOMIC DNA]</scope>
    <source>
        <strain evidence="4">AFG_SD03_1510_Ahy_093</strain>
    </source>
</reference>
<dbReference type="Proteomes" id="UP000253075">
    <property type="component" value="Unassembled WGS sequence"/>
</dbReference>
<gene>
    <name evidence="3" type="ORF">C6C11_04595</name>
    <name evidence="2" type="ORF">JAJ28_004191</name>
</gene>
<comment type="caution">
    <text evidence="2">The sequence shown here is derived from an EMBL/GenBank/DDBJ whole genome shotgun (WGS) entry which is preliminary data.</text>
</comment>
<accession>A0A346ZS26</accession>
<evidence type="ECO:0000313" key="3">
    <source>
        <dbReference type="EMBL" id="RCF52112.1"/>
    </source>
</evidence>
<dbReference type="Gene3D" id="3.10.450.50">
    <property type="match status" value="1"/>
</dbReference>
<organism evidence="2 5">
    <name type="scientific">Aeromonas hydrophila</name>
    <dbReference type="NCBI Taxonomy" id="644"/>
    <lineage>
        <taxon>Bacteria</taxon>
        <taxon>Pseudomonadati</taxon>
        <taxon>Pseudomonadota</taxon>
        <taxon>Gammaproteobacteria</taxon>
        <taxon>Aeromonadales</taxon>
        <taxon>Aeromonadaceae</taxon>
        <taxon>Aeromonas</taxon>
    </lineage>
</organism>
<reference evidence="3 4" key="2">
    <citation type="journal article" date="2018" name="PLoS ONE">
        <title>Phenotypic characterization and whole genome analysis of extended-spectrum beta-lactamase-producing bacteria isolated from dogs in Germany.</title>
        <authorList>
            <person name="Boehmer T."/>
            <person name="Vogler A.J."/>
            <person name="Thomas A."/>
            <person name="Sauer S."/>
            <person name="Hergenroether M."/>
            <person name="Straubinger R.K."/>
            <person name="Birdsell D."/>
            <person name="Keim P."/>
            <person name="Sahl J.W."/>
            <person name="Williamson C.H."/>
            <person name="Riehm J.M."/>
        </authorList>
    </citation>
    <scope>NUCLEOTIDE SEQUENCE [LARGE SCALE GENOMIC DNA]</scope>
    <source>
        <strain evidence="3 4">AFG_SD03_1510_Ahy_093</strain>
    </source>
</reference>
<dbReference type="SUPFAM" id="SSF54427">
    <property type="entry name" value="NTF2-like"/>
    <property type="match status" value="1"/>
</dbReference>
<name>A0A346ZS26_AERHY</name>
<reference evidence="2" key="1">
    <citation type="journal article" date="2018" name="Genome Biol.">
        <title>SKESA: strategic k-mer extension for scrupulous assemblies.</title>
        <authorList>
            <person name="Souvorov A."/>
            <person name="Agarwala R."/>
            <person name="Lipman D.J."/>
        </authorList>
    </citation>
    <scope>NUCLEOTIDE SEQUENCE</scope>
    <source>
        <strain evidence="2">OLC2673_Aeromonas</strain>
    </source>
</reference>
<protein>
    <submittedName>
        <fullName evidence="2">Nuclear transport factor 2 family protein</fullName>
    </submittedName>
</protein>
<dbReference type="Pfam" id="PF12680">
    <property type="entry name" value="SnoaL_2"/>
    <property type="match status" value="1"/>
</dbReference>
<evidence type="ECO:0000313" key="2">
    <source>
        <dbReference type="EMBL" id="HAT6346382.1"/>
    </source>
</evidence>
<reference evidence="2" key="5">
    <citation type="submission" date="2020-01" db="EMBL/GenBank/DDBJ databases">
        <authorList>
            <consortium name="NCBI Pathogen Detection Project"/>
        </authorList>
    </citation>
    <scope>NUCLEOTIDE SEQUENCE</scope>
    <source>
        <strain evidence="2">OLC2673_Aeromonas</strain>
    </source>
</reference>
<dbReference type="EMBL" id="PUTQ01000004">
    <property type="protein sequence ID" value="RCF52112.1"/>
    <property type="molecule type" value="Genomic_DNA"/>
</dbReference>
<sequence length="136" mass="15934">MENKTMEPKAVVEAYWQAMQSNDFVKASRWLSDDFLCDWPQSGERIEGRANFVEINRRYPAAGPWNFDVVRLLEQGREVVTEVVITDGEVEARAITFHTVRGNTICHQTEFWPDLYEAPHWRRHWVTSIPRESQPA</sequence>
<feature type="domain" description="SnoaL-like" evidence="1">
    <location>
        <begin position="12"/>
        <end position="106"/>
    </location>
</feature>
<dbReference type="InterPro" id="IPR032710">
    <property type="entry name" value="NTF2-like_dom_sf"/>
</dbReference>
<evidence type="ECO:0000313" key="5">
    <source>
        <dbReference type="Proteomes" id="UP000859505"/>
    </source>
</evidence>
<evidence type="ECO:0000259" key="1">
    <source>
        <dbReference type="Pfam" id="PF12680"/>
    </source>
</evidence>